<accession>A0A1H6DMK3</accession>
<dbReference type="AlphaFoldDB" id="A0A1H6DMK3"/>
<reference evidence="2" key="1">
    <citation type="submission" date="2016-10" db="EMBL/GenBank/DDBJ databases">
        <authorList>
            <person name="Varghese N."/>
            <person name="Submissions S."/>
        </authorList>
    </citation>
    <scope>NUCLEOTIDE SEQUENCE [LARGE SCALE GENOMIC DNA]</scope>
    <source>
        <strain evidence="2">DSM 43163</strain>
    </source>
</reference>
<sequence length="32" mass="3367">MIMIIVFVCLAAYAGQAVLCAPIEGDPCAKRV</sequence>
<evidence type="ECO:0000313" key="1">
    <source>
        <dbReference type="EMBL" id="SEG86434.1"/>
    </source>
</evidence>
<dbReference type="EMBL" id="FNVO01000019">
    <property type="protein sequence ID" value="SEG86434.1"/>
    <property type="molecule type" value="Genomic_DNA"/>
</dbReference>
<organism evidence="1 2">
    <name type="scientific">Thermomonospora echinospora</name>
    <dbReference type="NCBI Taxonomy" id="1992"/>
    <lineage>
        <taxon>Bacteria</taxon>
        <taxon>Bacillati</taxon>
        <taxon>Actinomycetota</taxon>
        <taxon>Actinomycetes</taxon>
        <taxon>Streptosporangiales</taxon>
        <taxon>Thermomonosporaceae</taxon>
        <taxon>Thermomonospora</taxon>
    </lineage>
</organism>
<protein>
    <submittedName>
        <fullName evidence="1">Uncharacterized protein</fullName>
    </submittedName>
</protein>
<gene>
    <name evidence="1" type="ORF">SAMN04489712_11983</name>
</gene>
<dbReference type="Proteomes" id="UP000236723">
    <property type="component" value="Unassembled WGS sequence"/>
</dbReference>
<proteinExistence type="predicted"/>
<keyword evidence="2" id="KW-1185">Reference proteome</keyword>
<evidence type="ECO:0000313" key="2">
    <source>
        <dbReference type="Proteomes" id="UP000236723"/>
    </source>
</evidence>
<name>A0A1H6DMK3_9ACTN</name>